<dbReference type="InterPro" id="IPR036179">
    <property type="entry name" value="Ig-like_dom_sf"/>
</dbReference>
<reference evidence="4" key="3">
    <citation type="journal article" date="2014" name="Nature">
        <title>Elephant shark genome provides unique insights into gnathostome evolution.</title>
        <authorList>
            <consortium name="International Elephant Shark Genome Sequencing Consortium"/>
            <person name="Venkatesh B."/>
            <person name="Lee A.P."/>
            <person name="Ravi V."/>
            <person name="Maurya A.K."/>
            <person name="Lian M.M."/>
            <person name="Swann J.B."/>
            <person name="Ohta Y."/>
            <person name="Flajnik M.F."/>
            <person name="Sutoh Y."/>
            <person name="Kasahara M."/>
            <person name="Hoon S."/>
            <person name="Gangu V."/>
            <person name="Roy S.W."/>
            <person name="Irimia M."/>
            <person name="Korzh V."/>
            <person name="Kondrychyn I."/>
            <person name="Lim Z.W."/>
            <person name="Tay B.H."/>
            <person name="Tohari S."/>
            <person name="Kong K.W."/>
            <person name="Ho S."/>
            <person name="Lorente-Galdos B."/>
            <person name="Quilez J."/>
            <person name="Marques-Bonet T."/>
            <person name="Raney B.J."/>
            <person name="Ingham P.W."/>
            <person name="Tay A."/>
            <person name="Hillier L.W."/>
            <person name="Minx P."/>
            <person name="Boehm T."/>
            <person name="Wilson R.K."/>
            <person name="Brenner S."/>
            <person name="Warren W.C."/>
        </authorList>
    </citation>
    <scope>NUCLEOTIDE SEQUENCE [LARGE SCALE GENOMIC DNA]</scope>
</reference>
<dbReference type="Pfam" id="PF07686">
    <property type="entry name" value="V-set"/>
    <property type="match status" value="1"/>
</dbReference>
<dbReference type="SUPFAM" id="SSF48726">
    <property type="entry name" value="Immunoglobulin"/>
    <property type="match status" value="1"/>
</dbReference>
<dbReference type="Proteomes" id="UP000314986">
    <property type="component" value="Unassembled WGS sequence"/>
</dbReference>
<dbReference type="Ensembl" id="ENSCMIT00000037423.1">
    <property type="protein sequence ID" value="ENSCMIP00000036882.1"/>
    <property type="gene ID" value="ENSCMIG00000015569.1"/>
</dbReference>
<dbReference type="AlphaFoldDB" id="A0A4W3J4B0"/>
<dbReference type="InterPro" id="IPR013106">
    <property type="entry name" value="Ig_V-set"/>
</dbReference>
<reference evidence="3" key="5">
    <citation type="submission" date="2025-09" db="UniProtKB">
        <authorList>
            <consortium name="Ensembl"/>
        </authorList>
    </citation>
    <scope>IDENTIFICATION</scope>
</reference>
<organism evidence="3 4">
    <name type="scientific">Callorhinchus milii</name>
    <name type="common">Ghost shark</name>
    <dbReference type="NCBI Taxonomy" id="7868"/>
    <lineage>
        <taxon>Eukaryota</taxon>
        <taxon>Metazoa</taxon>
        <taxon>Chordata</taxon>
        <taxon>Craniata</taxon>
        <taxon>Vertebrata</taxon>
        <taxon>Chondrichthyes</taxon>
        <taxon>Holocephali</taxon>
        <taxon>Chimaeriformes</taxon>
        <taxon>Callorhinchidae</taxon>
        <taxon>Callorhinchus</taxon>
    </lineage>
</organism>
<feature type="signal peptide" evidence="1">
    <location>
        <begin position="1"/>
        <end position="18"/>
    </location>
</feature>
<feature type="chain" id="PRO_5021479032" description="Immunoglobulin V-set domain-containing protein" evidence="1">
    <location>
        <begin position="19"/>
        <end position="227"/>
    </location>
</feature>
<dbReference type="InterPro" id="IPR013783">
    <property type="entry name" value="Ig-like_fold"/>
</dbReference>
<reference evidence="3" key="4">
    <citation type="submission" date="2025-08" db="UniProtKB">
        <authorList>
            <consortium name="Ensembl"/>
        </authorList>
    </citation>
    <scope>IDENTIFICATION</scope>
</reference>
<protein>
    <recommendedName>
        <fullName evidence="2">Immunoglobulin V-set domain-containing protein</fullName>
    </recommendedName>
</protein>
<reference evidence="4" key="1">
    <citation type="journal article" date="2006" name="Science">
        <title>Ancient noncoding elements conserved in the human genome.</title>
        <authorList>
            <person name="Venkatesh B."/>
            <person name="Kirkness E.F."/>
            <person name="Loh Y.H."/>
            <person name="Halpern A.L."/>
            <person name="Lee A.P."/>
            <person name="Johnson J."/>
            <person name="Dandona N."/>
            <person name="Viswanathan L.D."/>
            <person name="Tay A."/>
            <person name="Venter J.C."/>
            <person name="Strausberg R.L."/>
            <person name="Brenner S."/>
        </authorList>
    </citation>
    <scope>NUCLEOTIDE SEQUENCE [LARGE SCALE GENOMIC DNA]</scope>
</reference>
<evidence type="ECO:0000259" key="2">
    <source>
        <dbReference type="Pfam" id="PF07686"/>
    </source>
</evidence>
<sequence length="227" mass="24948">MFELRFLCLTSFLASFKARDGLLQPGLPSQKPASSTMLSVTLLPLPSLPPPLLIPTPSALGRLPTLLNHSRYAVMHNVTNKTFTLQIKDVQVNDSGVYRCELAIALPPPTNTNMGTGTRLNVTATLSVTYSIPCTWIHSLVIALPLLFVTSLSCPSDIPIGPCGKLFFPGPGHVFGKRLLPGIYRDEISQHLPCPSPHQVDPLHSDQKLRQNLQHDSHCLRLHRDLL</sequence>
<reference evidence="4" key="2">
    <citation type="journal article" date="2007" name="PLoS Biol.">
        <title>Survey sequencing and comparative analysis of the elephant shark (Callorhinchus milii) genome.</title>
        <authorList>
            <person name="Venkatesh B."/>
            <person name="Kirkness E.F."/>
            <person name="Loh Y.H."/>
            <person name="Halpern A.L."/>
            <person name="Lee A.P."/>
            <person name="Johnson J."/>
            <person name="Dandona N."/>
            <person name="Viswanathan L.D."/>
            <person name="Tay A."/>
            <person name="Venter J.C."/>
            <person name="Strausberg R.L."/>
            <person name="Brenner S."/>
        </authorList>
    </citation>
    <scope>NUCLEOTIDE SEQUENCE [LARGE SCALE GENOMIC DNA]</scope>
</reference>
<accession>A0A4W3J4B0</accession>
<name>A0A4W3J4B0_CALMI</name>
<dbReference type="Gene3D" id="2.60.40.10">
    <property type="entry name" value="Immunoglobulins"/>
    <property type="match status" value="1"/>
</dbReference>
<feature type="domain" description="Immunoglobulin V-set" evidence="2">
    <location>
        <begin position="70"/>
        <end position="123"/>
    </location>
</feature>
<proteinExistence type="predicted"/>
<keyword evidence="4" id="KW-1185">Reference proteome</keyword>
<evidence type="ECO:0000313" key="4">
    <source>
        <dbReference type="Proteomes" id="UP000314986"/>
    </source>
</evidence>
<dbReference type="InParanoid" id="A0A4W3J4B0"/>
<evidence type="ECO:0000313" key="3">
    <source>
        <dbReference type="Ensembl" id="ENSCMIP00000036882.1"/>
    </source>
</evidence>
<keyword evidence="1" id="KW-0732">Signal</keyword>
<evidence type="ECO:0000256" key="1">
    <source>
        <dbReference type="SAM" id="SignalP"/>
    </source>
</evidence>